<dbReference type="PROSITE" id="PS00895">
    <property type="entry name" value="3_HYDROXYISOBUT_DH"/>
    <property type="match status" value="1"/>
</dbReference>
<dbReference type="PIRSF" id="PIRSF000103">
    <property type="entry name" value="HIBADH"/>
    <property type="match status" value="1"/>
</dbReference>
<protein>
    <submittedName>
        <fullName evidence="7">2-(Hydroxymethyl)glutarate dehydrogenase</fullName>
        <ecNumber evidence="7">1.1.1.291</ecNumber>
    </submittedName>
</protein>
<organism evidence="7 9">
    <name type="scientific">Thalassovita autumnalis</name>
    <dbReference type="NCBI Taxonomy" id="2072972"/>
    <lineage>
        <taxon>Bacteria</taxon>
        <taxon>Pseudomonadati</taxon>
        <taxon>Pseudomonadota</taxon>
        <taxon>Alphaproteobacteria</taxon>
        <taxon>Rhodobacterales</taxon>
        <taxon>Roseobacteraceae</taxon>
        <taxon>Thalassovita</taxon>
    </lineage>
</organism>
<dbReference type="RefSeq" id="WP_058242252.1">
    <property type="nucleotide sequence ID" value="NZ_CYSB01000041.1"/>
</dbReference>
<dbReference type="Gene3D" id="3.40.50.720">
    <property type="entry name" value="NAD(P)-binding Rossmann-like Domain"/>
    <property type="match status" value="1"/>
</dbReference>
<dbReference type="InterPro" id="IPR002204">
    <property type="entry name" value="3-OH-isobutyrate_DH-rel_CS"/>
</dbReference>
<dbReference type="InterPro" id="IPR051265">
    <property type="entry name" value="HIBADH-related_NP60_sf"/>
</dbReference>
<dbReference type="GO" id="GO:0051287">
    <property type="term" value="F:NAD binding"/>
    <property type="evidence" value="ECO:0007669"/>
    <property type="project" value="InterPro"/>
</dbReference>
<evidence type="ECO:0000256" key="3">
    <source>
        <dbReference type="PIRSR" id="PIRSR000103-1"/>
    </source>
</evidence>
<dbReference type="Proteomes" id="UP000051887">
    <property type="component" value="Unassembled WGS sequence"/>
</dbReference>
<dbReference type="GO" id="GO:0050661">
    <property type="term" value="F:NADP binding"/>
    <property type="evidence" value="ECO:0007669"/>
    <property type="project" value="InterPro"/>
</dbReference>
<evidence type="ECO:0000313" key="9">
    <source>
        <dbReference type="Proteomes" id="UP000051887"/>
    </source>
</evidence>
<dbReference type="AlphaFoldDB" id="A0A0N7LX50"/>
<dbReference type="EC" id="1.1.1.291" evidence="7"/>
<accession>A0A0N7LX50</accession>
<dbReference type="InterPro" id="IPR006115">
    <property type="entry name" value="6PGDH_NADP-bd"/>
</dbReference>
<dbReference type="InterPro" id="IPR015815">
    <property type="entry name" value="HIBADH-related"/>
</dbReference>
<dbReference type="Pfam" id="PF14833">
    <property type="entry name" value="NAD_binding_11"/>
    <property type="match status" value="1"/>
</dbReference>
<dbReference type="PANTHER" id="PTHR43580:SF2">
    <property type="entry name" value="CYTOKINE-LIKE NUCLEAR FACTOR N-PAC"/>
    <property type="match status" value="1"/>
</dbReference>
<dbReference type="InterPro" id="IPR036291">
    <property type="entry name" value="NAD(P)-bd_dom_sf"/>
</dbReference>
<feature type="domain" description="3-hydroxyisobutyrate dehydrogenase-like NAD-binding" evidence="5">
    <location>
        <begin position="163"/>
        <end position="277"/>
    </location>
</feature>
<evidence type="ECO:0000259" key="4">
    <source>
        <dbReference type="Pfam" id="PF03446"/>
    </source>
</evidence>
<dbReference type="Pfam" id="PF03446">
    <property type="entry name" value="NAD_binding_2"/>
    <property type="match status" value="1"/>
</dbReference>
<dbReference type="Gene3D" id="1.10.1040.10">
    <property type="entry name" value="N-(1-d-carboxylethyl)-l-norvaline Dehydrogenase, domain 2"/>
    <property type="match status" value="1"/>
</dbReference>
<dbReference type="SUPFAM" id="SSF48179">
    <property type="entry name" value="6-phosphogluconate dehydrogenase C-terminal domain-like"/>
    <property type="match status" value="1"/>
</dbReference>
<dbReference type="EMBL" id="CYSC01000016">
    <property type="protein sequence ID" value="CUH70919.1"/>
    <property type="molecule type" value="Genomic_DNA"/>
</dbReference>
<name>A0A0N7LX50_9RHOB</name>
<reference evidence="7 9" key="2">
    <citation type="submission" date="2015-09" db="EMBL/GenBank/DDBJ databases">
        <authorList>
            <consortium name="Swine Surveillance"/>
        </authorList>
    </citation>
    <scope>NUCLEOTIDE SEQUENCE [LARGE SCALE GENOMIC DNA]</scope>
    <source>
        <strain evidence="7 9">5120</strain>
    </source>
</reference>
<dbReference type="InterPro" id="IPR013328">
    <property type="entry name" value="6PGD_dom2"/>
</dbReference>
<keyword evidence="2" id="KW-0520">NAD</keyword>
<reference evidence="6 8" key="1">
    <citation type="submission" date="2015-09" db="EMBL/GenBank/DDBJ databases">
        <authorList>
            <person name="Rodrigo-Torres L."/>
            <person name="Arahal D.R."/>
        </authorList>
    </citation>
    <scope>NUCLEOTIDE SEQUENCE [LARGE SCALE GENOMIC DNA]</scope>
    <source>
        <strain evidence="6 8">CECT 5118</strain>
    </source>
</reference>
<dbReference type="GO" id="GO:0043718">
    <property type="term" value="F:2-hydroxymethylglutarate dehydrogenase activity"/>
    <property type="evidence" value="ECO:0007669"/>
    <property type="project" value="UniProtKB-EC"/>
</dbReference>
<keyword evidence="1 7" id="KW-0560">Oxidoreductase</keyword>
<evidence type="ECO:0000259" key="5">
    <source>
        <dbReference type="Pfam" id="PF14833"/>
    </source>
</evidence>
<dbReference type="SUPFAM" id="SSF51735">
    <property type="entry name" value="NAD(P)-binding Rossmann-fold domains"/>
    <property type="match status" value="1"/>
</dbReference>
<sequence>MKVTFLGLGAMGQRMATRLLDAGHDVTVWNRNAAVRDGFDARAAKAAMPADAVAAAEVVFAMLRDDAAATDVWLGVEGALAALPTGAVAVECSTLSLPHVQKLHAAAAERGVAFVDAPVAGSRPQAEAGQLIFLQGGAAEVIAALDPLFAVMGGKRLHCGPAGAGAMAKLVVNAMFGTQLAVLAELMAATKAQGFDAQSILKALAETPVCSPVAAGAGGAMLAGQWAPAFPIDLVAKDFTYVAHSGPMMPVAERVAEVYAQAVAEGLGADNITGIIQRYDSAARG</sequence>
<dbReference type="InterPro" id="IPR029154">
    <property type="entry name" value="HIBADH-like_NADP-bd"/>
</dbReference>
<dbReference type="OrthoDB" id="9812907at2"/>
<evidence type="ECO:0000256" key="1">
    <source>
        <dbReference type="ARBA" id="ARBA00023002"/>
    </source>
</evidence>
<evidence type="ECO:0000313" key="7">
    <source>
        <dbReference type="EMBL" id="CUH70919.1"/>
    </source>
</evidence>
<dbReference type="GO" id="GO:0016054">
    <property type="term" value="P:organic acid catabolic process"/>
    <property type="evidence" value="ECO:0007669"/>
    <property type="project" value="UniProtKB-ARBA"/>
</dbReference>
<dbReference type="EMBL" id="CYSB01000041">
    <property type="protein sequence ID" value="CUH69873.1"/>
    <property type="molecule type" value="Genomic_DNA"/>
</dbReference>
<feature type="active site" evidence="3">
    <location>
        <position position="169"/>
    </location>
</feature>
<evidence type="ECO:0000256" key="2">
    <source>
        <dbReference type="ARBA" id="ARBA00023027"/>
    </source>
</evidence>
<feature type="domain" description="6-phosphogluconate dehydrogenase NADP-binding" evidence="4">
    <location>
        <begin position="2"/>
        <end position="157"/>
    </location>
</feature>
<gene>
    <name evidence="7" type="primary">Hgd_2</name>
    <name evidence="6" type="synonym">Hgd_3</name>
    <name evidence="6" type="ORF">TL5118_03843</name>
    <name evidence="7" type="ORF">TL5120_00699</name>
</gene>
<keyword evidence="8" id="KW-1185">Reference proteome</keyword>
<evidence type="ECO:0000313" key="8">
    <source>
        <dbReference type="Proteomes" id="UP000051086"/>
    </source>
</evidence>
<dbReference type="InterPro" id="IPR008927">
    <property type="entry name" value="6-PGluconate_DH-like_C_sf"/>
</dbReference>
<dbReference type="Proteomes" id="UP000051086">
    <property type="component" value="Unassembled WGS sequence"/>
</dbReference>
<dbReference type="PANTHER" id="PTHR43580">
    <property type="entry name" value="OXIDOREDUCTASE GLYR1-RELATED"/>
    <property type="match status" value="1"/>
</dbReference>
<evidence type="ECO:0000313" key="6">
    <source>
        <dbReference type="EMBL" id="CUH69873.1"/>
    </source>
</evidence>
<proteinExistence type="predicted"/>